<name>A0A544W1N1_9MYCO</name>
<gene>
    <name evidence="7" type="ORF">D8S82_12645</name>
</gene>
<evidence type="ECO:0000256" key="2">
    <source>
        <dbReference type="ARBA" id="ARBA00022692"/>
    </source>
</evidence>
<evidence type="ECO:0000256" key="4">
    <source>
        <dbReference type="ARBA" id="ARBA00023136"/>
    </source>
</evidence>
<feature type="domain" description="DUF202" evidence="6">
    <location>
        <begin position="5"/>
        <end position="61"/>
    </location>
</feature>
<dbReference type="GO" id="GO:0012505">
    <property type="term" value="C:endomembrane system"/>
    <property type="evidence" value="ECO:0007669"/>
    <property type="project" value="UniProtKB-SubCell"/>
</dbReference>
<proteinExistence type="predicted"/>
<organism evidence="7 8">
    <name type="scientific">Mycolicibacterium hodleri</name>
    <dbReference type="NCBI Taxonomy" id="49897"/>
    <lineage>
        <taxon>Bacteria</taxon>
        <taxon>Bacillati</taxon>
        <taxon>Actinomycetota</taxon>
        <taxon>Actinomycetes</taxon>
        <taxon>Mycobacteriales</taxon>
        <taxon>Mycobacteriaceae</taxon>
        <taxon>Mycolicibacterium</taxon>
    </lineage>
</organism>
<evidence type="ECO:0000256" key="3">
    <source>
        <dbReference type="ARBA" id="ARBA00022989"/>
    </source>
</evidence>
<feature type="transmembrane region" description="Helical" evidence="5">
    <location>
        <begin position="36"/>
        <end position="57"/>
    </location>
</feature>
<keyword evidence="4 5" id="KW-0472">Membrane</keyword>
<evidence type="ECO:0000256" key="5">
    <source>
        <dbReference type="SAM" id="Phobius"/>
    </source>
</evidence>
<dbReference type="AlphaFoldDB" id="A0A544W1N1"/>
<dbReference type="EMBL" id="VIFX01000014">
    <property type="protein sequence ID" value="TQR86161.1"/>
    <property type="molecule type" value="Genomic_DNA"/>
</dbReference>
<keyword evidence="8" id="KW-1185">Reference proteome</keyword>
<comment type="caution">
    <text evidence="7">The sequence shown here is derived from an EMBL/GenBank/DDBJ whole genome shotgun (WGS) entry which is preliminary data.</text>
</comment>
<keyword evidence="2 5" id="KW-0812">Transmembrane</keyword>
<keyword evidence="3 5" id="KW-1133">Transmembrane helix</keyword>
<comment type="subcellular location">
    <subcellularLocation>
        <location evidence="1">Endomembrane system</location>
        <topology evidence="1">Multi-pass membrane protein</topology>
    </subcellularLocation>
</comment>
<sequence>MSSALQRERTQLSWERTAFSFMAVGILLGFRSGETLVQGHRVLAVVALLAAATAALVRRRRLGDPGAAVAPAPWAVALTGAVTAALGMACAVAVWW</sequence>
<accession>A0A544W1N1</accession>
<evidence type="ECO:0000313" key="7">
    <source>
        <dbReference type="EMBL" id="TQR86161.1"/>
    </source>
</evidence>
<protein>
    <submittedName>
        <fullName evidence="7">DUF202 domain-containing protein</fullName>
    </submittedName>
</protein>
<dbReference type="InterPro" id="IPR003807">
    <property type="entry name" value="DUF202"/>
</dbReference>
<evidence type="ECO:0000256" key="1">
    <source>
        <dbReference type="ARBA" id="ARBA00004127"/>
    </source>
</evidence>
<dbReference type="Proteomes" id="UP000315759">
    <property type="component" value="Unassembled WGS sequence"/>
</dbReference>
<evidence type="ECO:0000313" key="8">
    <source>
        <dbReference type="Proteomes" id="UP000315759"/>
    </source>
</evidence>
<dbReference type="RefSeq" id="WP_142552429.1">
    <property type="nucleotide sequence ID" value="NZ_VIFX01000014.1"/>
</dbReference>
<evidence type="ECO:0000259" key="6">
    <source>
        <dbReference type="Pfam" id="PF02656"/>
    </source>
</evidence>
<feature type="transmembrane region" description="Helical" evidence="5">
    <location>
        <begin position="69"/>
        <end position="95"/>
    </location>
</feature>
<dbReference type="Pfam" id="PF02656">
    <property type="entry name" value="DUF202"/>
    <property type="match status" value="1"/>
</dbReference>
<reference evidence="7 8" key="1">
    <citation type="submission" date="2018-10" db="EMBL/GenBank/DDBJ databases">
        <title>Draft genome of Mycobacterium hodleri strain B.</title>
        <authorList>
            <person name="Amande T.J."/>
            <person name="Mcgenity T.J."/>
        </authorList>
    </citation>
    <scope>NUCLEOTIDE SEQUENCE [LARGE SCALE GENOMIC DNA]</scope>
    <source>
        <strain evidence="7 8">B</strain>
    </source>
</reference>